<keyword evidence="2" id="KW-1185">Reference proteome</keyword>
<accession>A0ABV0ZHA3</accession>
<evidence type="ECO:0000313" key="2">
    <source>
        <dbReference type="Proteomes" id="UP001469553"/>
    </source>
</evidence>
<dbReference type="EMBL" id="JAHRIP010065076">
    <property type="protein sequence ID" value="MEQ2305619.1"/>
    <property type="molecule type" value="Genomic_DNA"/>
</dbReference>
<evidence type="ECO:0000313" key="1">
    <source>
        <dbReference type="EMBL" id="MEQ2305619.1"/>
    </source>
</evidence>
<proteinExistence type="predicted"/>
<organism evidence="1 2">
    <name type="scientific">Ameca splendens</name>
    <dbReference type="NCBI Taxonomy" id="208324"/>
    <lineage>
        <taxon>Eukaryota</taxon>
        <taxon>Metazoa</taxon>
        <taxon>Chordata</taxon>
        <taxon>Craniata</taxon>
        <taxon>Vertebrata</taxon>
        <taxon>Euteleostomi</taxon>
        <taxon>Actinopterygii</taxon>
        <taxon>Neopterygii</taxon>
        <taxon>Teleostei</taxon>
        <taxon>Neoteleostei</taxon>
        <taxon>Acanthomorphata</taxon>
        <taxon>Ovalentaria</taxon>
        <taxon>Atherinomorphae</taxon>
        <taxon>Cyprinodontiformes</taxon>
        <taxon>Goodeidae</taxon>
        <taxon>Ameca</taxon>
    </lineage>
</organism>
<sequence length="113" mass="12437">MGPQSITAGGTLFNGTGILGARRKLSLKQTRWRRHEDGLPVEMFSFDCDNRRQVINDQKAVHSPCRCDSGLKPCGATGAPQQGSKPHLQRVGRQSCLSLKTTNELSETAKRCR</sequence>
<dbReference type="Proteomes" id="UP001469553">
    <property type="component" value="Unassembled WGS sequence"/>
</dbReference>
<comment type="caution">
    <text evidence="1">The sequence shown here is derived from an EMBL/GenBank/DDBJ whole genome shotgun (WGS) entry which is preliminary data.</text>
</comment>
<name>A0ABV0ZHA3_9TELE</name>
<gene>
    <name evidence="1" type="ORF">AMECASPLE_039615</name>
</gene>
<reference evidence="1 2" key="1">
    <citation type="submission" date="2021-06" db="EMBL/GenBank/DDBJ databases">
        <authorList>
            <person name="Palmer J.M."/>
        </authorList>
    </citation>
    <scope>NUCLEOTIDE SEQUENCE [LARGE SCALE GENOMIC DNA]</scope>
    <source>
        <strain evidence="1 2">AS_MEX2019</strain>
        <tissue evidence="1">Muscle</tissue>
    </source>
</reference>
<protein>
    <submittedName>
        <fullName evidence="1">Uncharacterized protein</fullName>
    </submittedName>
</protein>